<name>A0A1B2DHJ6_9BACL</name>
<dbReference type="Gene3D" id="2.160.20.10">
    <property type="entry name" value="Single-stranded right-handed beta-helix, Pectin lyase-like"/>
    <property type="match status" value="1"/>
</dbReference>
<dbReference type="InterPro" id="IPR008979">
    <property type="entry name" value="Galactose-bd-like_sf"/>
</dbReference>
<dbReference type="EMBL" id="CP016808">
    <property type="protein sequence ID" value="ANY67173.1"/>
    <property type="molecule type" value="Genomic_DNA"/>
</dbReference>
<keyword evidence="1" id="KW-0732">Signal</keyword>
<organism evidence="3">
    <name type="scientific">Paenibacillus sp. BIHB 4019</name>
    <dbReference type="NCBI Taxonomy" id="1870819"/>
    <lineage>
        <taxon>Bacteria</taxon>
        <taxon>Bacillati</taxon>
        <taxon>Bacillota</taxon>
        <taxon>Bacilli</taxon>
        <taxon>Bacillales</taxon>
        <taxon>Paenibacillaceae</taxon>
        <taxon>Paenibacillus</taxon>
    </lineage>
</organism>
<feature type="domain" description="F5/8 type C" evidence="2">
    <location>
        <begin position="553"/>
        <end position="710"/>
    </location>
</feature>
<dbReference type="Gene3D" id="2.60.120.260">
    <property type="entry name" value="Galactose-binding domain-like"/>
    <property type="match status" value="1"/>
</dbReference>
<feature type="signal peptide" evidence="1">
    <location>
        <begin position="1"/>
        <end position="28"/>
    </location>
</feature>
<reference evidence="3" key="1">
    <citation type="submission" date="2016-08" db="EMBL/GenBank/DDBJ databases">
        <title>Complete Genome Seqeunce of Paenibacillus sp. BIHB 4019 from tea rhizoplane.</title>
        <authorList>
            <person name="Thakur R."/>
            <person name="Swarnkar M.K."/>
            <person name="Gulati A."/>
        </authorList>
    </citation>
    <scope>NUCLEOTIDE SEQUENCE [LARGE SCALE GENOMIC DNA]</scope>
    <source>
        <strain evidence="3">BIHB4019</strain>
    </source>
</reference>
<accession>A0A1B2DHJ6</accession>
<dbReference type="InterPro" id="IPR000421">
    <property type="entry name" value="FA58C"/>
</dbReference>
<dbReference type="SUPFAM" id="SSF49785">
    <property type="entry name" value="Galactose-binding domain-like"/>
    <property type="match status" value="1"/>
</dbReference>
<dbReference type="InterPro" id="IPR011050">
    <property type="entry name" value="Pectin_lyase_fold/virulence"/>
</dbReference>
<dbReference type="NCBIfam" id="NF041518">
    <property type="entry name" value="choice_anch_Q"/>
    <property type="match status" value="1"/>
</dbReference>
<protein>
    <submittedName>
        <fullName evidence="3">Coagulation factor 5/8 type domain-containing protein</fullName>
    </submittedName>
</protein>
<sequence>MKKRMSGILVLLILCSSIFMIGPVAVSAANTTYYIDSAGGNDANNGTSTTTAWKTLTKVNATTFQPGDQILFKSGGIWNGQLWPKGSGAAGSPIKIDKYGGTAKPIINGGGTQRDYQATGAVMLRNQQYWEISNLEVTNDDNFNVDLVTTTYANSKPTNIRDGILVVLDTNQVAAGGDTIMDHIYIHDNYVHDVDSPNEWPNQYGNASFNGGIMFYVIGALKANMTFNDVRIENNTIEKVDLLAIANFNYTTTTAFQDEIEPYNLWQTNIYIGHNYMRNIGQGAIDVCDAKGAIIEYNVVDGWSKRYNAESAGIYPWKSQNVTFQNNEVYGGPTTTGANNGDGTAFDFDSPNSNIVYQFNYTHNNPMGWMSYLGRSSNNIARYNISDDNAAYLIKFGWFDVDSSATYFLNNVFIYNGGVTKFTNSNANLASTYFKSVPYYFYNNVFYDKNTPSSSFWPSSSGSYGTAVFRNNAFYVTTGSHAAGEPNDPAKVIAPPQMVNPGQAPTLGANGFTSGATVWDGYKLQATSPLINAGYNVPQLGTTDFYGNALFNGAAPDIGAFESTVTGGGGGGPTSVTVGGTVTASSTSSPSGEEKEKAFDANISTKWLITTGTGWIQYKFVTGVSHIVTSYAITSANDVPARDPKNWTLQGSNDGTSWTTLDTRTNEAFATRFLTNTYTFSNSTAYSYYRLNVTANSGGAAQLQLAEIGLFT</sequence>
<dbReference type="RefSeq" id="WP_099518384.1">
    <property type="nucleotide sequence ID" value="NZ_CP016808.1"/>
</dbReference>
<proteinExistence type="predicted"/>
<dbReference type="AlphaFoldDB" id="A0A1B2DHJ6"/>
<evidence type="ECO:0000313" key="3">
    <source>
        <dbReference type="EMBL" id="ANY67173.1"/>
    </source>
</evidence>
<dbReference type="InterPro" id="IPR059226">
    <property type="entry name" value="Choice_anch_Q_dom"/>
</dbReference>
<feature type="chain" id="PRO_5008535124" evidence="1">
    <location>
        <begin position="29"/>
        <end position="712"/>
    </location>
</feature>
<evidence type="ECO:0000256" key="1">
    <source>
        <dbReference type="SAM" id="SignalP"/>
    </source>
</evidence>
<dbReference type="InterPro" id="IPR012334">
    <property type="entry name" value="Pectin_lyas_fold"/>
</dbReference>
<gene>
    <name evidence="3" type="ORF">BBD42_12385</name>
</gene>
<dbReference type="Pfam" id="PF00754">
    <property type="entry name" value="F5_F8_type_C"/>
    <property type="match status" value="1"/>
</dbReference>
<evidence type="ECO:0000259" key="2">
    <source>
        <dbReference type="PROSITE" id="PS50022"/>
    </source>
</evidence>
<dbReference type="PROSITE" id="PS50022">
    <property type="entry name" value="FA58C_3"/>
    <property type="match status" value="1"/>
</dbReference>
<dbReference type="SUPFAM" id="SSF51126">
    <property type="entry name" value="Pectin lyase-like"/>
    <property type="match status" value="1"/>
</dbReference>